<keyword evidence="3" id="KW-1185">Reference proteome</keyword>
<evidence type="ECO:0000313" key="3">
    <source>
        <dbReference type="Proteomes" id="UP000682811"/>
    </source>
</evidence>
<gene>
    <name evidence="2" type="ORF">J34TS1_02120</name>
</gene>
<reference evidence="2 3" key="1">
    <citation type="submission" date="2021-03" db="EMBL/GenBank/DDBJ databases">
        <title>Antimicrobial resistance genes in bacteria isolated from Japanese honey, and their potential for conferring macrolide and lincosamide resistance in the American foulbrood pathogen Paenibacillus larvae.</title>
        <authorList>
            <person name="Okamoto M."/>
            <person name="Kumagai M."/>
            <person name="Kanamori H."/>
            <person name="Takamatsu D."/>
        </authorList>
    </citation>
    <scope>NUCLEOTIDE SEQUENCE [LARGE SCALE GENOMIC DNA]</scope>
    <source>
        <strain evidence="2 3">J34TS1</strain>
    </source>
</reference>
<dbReference type="PROSITE" id="PS50846">
    <property type="entry name" value="HMA_2"/>
    <property type="match status" value="1"/>
</dbReference>
<dbReference type="InterPro" id="IPR036163">
    <property type="entry name" value="HMA_dom_sf"/>
</dbReference>
<feature type="domain" description="HMA" evidence="1">
    <location>
        <begin position="2"/>
        <end position="66"/>
    </location>
</feature>
<evidence type="ECO:0000259" key="1">
    <source>
        <dbReference type="PROSITE" id="PS50846"/>
    </source>
</evidence>
<protein>
    <recommendedName>
        <fullName evidence="1">HMA domain-containing protein</fullName>
    </recommendedName>
</protein>
<dbReference type="CDD" id="cd00371">
    <property type="entry name" value="HMA"/>
    <property type="match status" value="1"/>
</dbReference>
<dbReference type="SUPFAM" id="SSF55008">
    <property type="entry name" value="HMA, heavy metal-associated domain"/>
    <property type="match status" value="1"/>
</dbReference>
<comment type="caution">
    <text evidence="2">The sequence shown here is derived from an EMBL/GenBank/DDBJ whole genome shotgun (WGS) entry which is preliminary data.</text>
</comment>
<evidence type="ECO:0000313" key="2">
    <source>
        <dbReference type="EMBL" id="GIO45447.1"/>
    </source>
</evidence>
<organism evidence="2 3">
    <name type="scientific">Paenibacillus azoreducens</name>
    <dbReference type="NCBI Taxonomy" id="116718"/>
    <lineage>
        <taxon>Bacteria</taxon>
        <taxon>Bacillati</taxon>
        <taxon>Bacillota</taxon>
        <taxon>Bacilli</taxon>
        <taxon>Bacillales</taxon>
        <taxon>Paenibacillaceae</taxon>
        <taxon>Paenibacillus</taxon>
    </lineage>
</organism>
<proteinExistence type="predicted"/>
<accession>A0A920CQM9</accession>
<dbReference type="InterPro" id="IPR006121">
    <property type="entry name" value="HMA_dom"/>
</dbReference>
<dbReference type="Gene3D" id="3.30.70.100">
    <property type="match status" value="1"/>
</dbReference>
<dbReference type="Pfam" id="PF00403">
    <property type="entry name" value="HMA"/>
    <property type="match status" value="1"/>
</dbReference>
<name>A0A920CQM9_9BACL</name>
<dbReference type="AlphaFoldDB" id="A0A920CQM9"/>
<dbReference type="RefSeq" id="WP_194235336.1">
    <property type="nucleotide sequence ID" value="NZ_AP025343.1"/>
</dbReference>
<dbReference type="Proteomes" id="UP000682811">
    <property type="component" value="Unassembled WGS sequence"/>
</dbReference>
<dbReference type="EMBL" id="BORT01000001">
    <property type="protein sequence ID" value="GIO45447.1"/>
    <property type="molecule type" value="Genomic_DNA"/>
</dbReference>
<sequence>MQNATIKVTGISCSSCVRKIEGALEEIGVKGSVNLSEGQVDVSYDDAKVKLAEIEDVIRGKGYQVAH</sequence>
<dbReference type="GO" id="GO:0046872">
    <property type="term" value="F:metal ion binding"/>
    <property type="evidence" value="ECO:0007669"/>
    <property type="project" value="InterPro"/>
</dbReference>